<sequence length="194" mass="21501">MPQFSRNLDVYQGFNFKKDKQSPVGYITAITIGGQALAPDQETIKDPENPDAAIGDKVVAVLNHYLWETGVTDAMYFSGQVSVANKQKVAEMLLGNFSNIEVNFKYVIYEYDPIGKKYFKSNFLDAEMKGLLEKNGDDLNMSVADNESREVQSPKNFTFQIGIKPQAAEQSLNLATSSAKKIAKKWGITEAAAK</sequence>
<evidence type="ECO:0000313" key="1">
    <source>
        <dbReference type="EMBL" id="RKG97099.1"/>
    </source>
</evidence>
<dbReference type="OrthoDB" id="5416493at2"/>
<protein>
    <submittedName>
        <fullName evidence="1">Uncharacterized protein</fullName>
    </submittedName>
</protein>
<evidence type="ECO:0000313" key="2">
    <source>
        <dbReference type="Proteomes" id="UP000268313"/>
    </source>
</evidence>
<organism evidence="1 2">
    <name type="scientific">Corallococcus carmarthensis</name>
    <dbReference type="NCBI Taxonomy" id="2316728"/>
    <lineage>
        <taxon>Bacteria</taxon>
        <taxon>Pseudomonadati</taxon>
        <taxon>Myxococcota</taxon>
        <taxon>Myxococcia</taxon>
        <taxon>Myxococcales</taxon>
        <taxon>Cystobacterineae</taxon>
        <taxon>Myxococcaceae</taxon>
        <taxon>Corallococcus</taxon>
    </lineage>
</organism>
<comment type="caution">
    <text evidence="1">The sequence shown here is derived from an EMBL/GenBank/DDBJ whole genome shotgun (WGS) entry which is preliminary data.</text>
</comment>
<reference evidence="2" key="1">
    <citation type="submission" date="2018-09" db="EMBL/GenBank/DDBJ databases">
        <authorList>
            <person name="Livingstone P.G."/>
            <person name="Whitworth D.E."/>
        </authorList>
    </citation>
    <scope>NUCLEOTIDE SEQUENCE [LARGE SCALE GENOMIC DNA]</scope>
    <source>
        <strain evidence="2">CA043D</strain>
    </source>
</reference>
<dbReference type="AlphaFoldDB" id="A0A3A8JN71"/>
<dbReference type="RefSeq" id="WP_120599257.1">
    <property type="nucleotide sequence ID" value="NZ_JABFJX010000178.1"/>
</dbReference>
<dbReference type="EMBL" id="RAWE01000189">
    <property type="protein sequence ID" value="RKG97099.1"/>
    <property type="molecule type" value="Genomic_DNA"/>
</dbReference>
<dbReference type="GeneID" id="64079392"/>
<dbReference type="Proteomes" id="UP000268313">
    <property type="component" value="Unassembled WGS sequence"/>
</dbReference>
<proteinExistence type="predicted"/>
<keyword evidence="2" id="KW-1185">Reference proteome</keyword>
<name>A0A3A8JN71_9BACT</name>
<accession>A0A3A8JN71</accession>
<gene>
    <name evidence="1" type="ORF">D7X32_33840</name>
</gene>